<accession>A0A2M7SWS1</accession>
<dbReference type="AlphaFoldDB" id="A0A2M7SWS1"/>
<sequence length="86" mass="9613">MDSGRARLMWVKLQKPGDQPGKLTVTSNPPGAKIYIEGRLTGEVTPHTFDLKPGNYRIKVQPQFGGLQEQAVIVESSKEKKLEFVF</sequence>
<gene>
    <name evidence="2" type="ORF">COY45_01515</name>
</gene>
<dbReference type="EMBL" id="PFMY01000074">
    <property type="protein sequence ID" value="PIZ27619.1"/>
    <property type="molecule type" value="Genomic_DNA"/>
</dbReference>
<evidence type="ECO:0000259" key="1">
    <source>
        <dbReference type="Pfam" id="PF08308"/>
    </source>
</evidence>
<feature type="domain" description="PEGA" evidence="1">
    <location>
        <begin position="21"/>
        <end position="61"/>
    </location>
</feature>
<organism evidence="2 3">
    <name type="scientific">Candidatus Berkelbacteria bacterium CG_4_10_14_0_8_um_filter_42_34</name>
    <dbReference type="NCBI Taxonomy" id="1974502"/>
    <lineage>
        <taxon>Bacteria</taxon>
        <taxon>Candidatus Berkelbacteria</taxon>
    </lineage>
</organism>
<dbReference type="Pfam" id="PF08308">
    <property type="entry name" value="PEGA"/>
    <property type="match status" value="1"/>
</dbReference>
<dbReference type="InterPro" id="IPR013229">
    <property type="entry name" value="PEGA"/>
</dbReference>
<evidence type="ECO:0000313" key="3">
    <source>
        <dbReference type="Proteomes" id="UP000231332"/>
    </source>
</evidence>
<dbReference type="Proteomes" id="UP000231332">
    <property type="component" value="Unassembled WGS sequence"/>
</dbReference>
<evidence type="ECO:0000313" key="2">
    <source>
        <dbReference type="EMBL" id="PIZ27619.1"/>
    </source>
</evidence>
<protein>
    <recommendedName>
        <fullName evidence="1">PEGA domain-containing protein</fullName>
    </recommendedName>
</protein>
<reference evidence="3" key="1">
    <citation type="submission" date="2017-09" db="EMBL/GenBank/DDBJ databases">
        <title>Depth-based differentiation of microbial function through sediment-hosted aquifers and enrichment of novel symbionts in the deep terrestrial subsurface.</title>
        <authorList>
            <person name="Probst A.J."/>
            <person name="Ladd B."/>
            <person name="Jarett J.K."/>
            <person name="Geller-Mcgrath D.E."/>
            <person name="Sieber C.M.K."/>
            <person name="Emerson J.B."/>
            <person name="Anantharaman K."/>
            <person name="Thomas B.C."/>
            <person name="Malmstrom R."/>
            <person name="Stieglmeier M."/>
            <person name="Klingl A."/>
            <person name="Woyke T."/>
            <person name="Ryan C.M."/>
            <person name="Banfield J.F."/>
        </authorList>
    </citation>
    <scope>NUCLEOTIDE SEQUENCE [LARGE SCALE GENOMIC DNA]</scope>
</reference>
<comment type="caution">
    <text evidence="2">The sequence shown here is derived from an EMBL/GenBank/DDBJ whole genome shotgun (WGS) entry which is preliminary data.</text>
</comment>
<name>A0A2M7SWS1_9BACT</name>
<proteinExistence type="predicted"/>